<accession>G0MLK7</accession>
<dbReference type="EMBL" id="GL379800">
    <property type="protein sequence ID" value="EGT35721.1"/>
    <property type="molecule type" value="Genomic_DNA"/>
</dbReference>
<keyword evidence="4" id="KW-1185">Reference proteome</keyword>
<protein>
    <submittedName>
        <fullName evidence="3">Uncharacterized protein</fullName>
    </submittedName>
</protein>
<feature type="compositionally biased region" description="Basic and acidic residues" evidence="1">
    <location>
        <begin position="179"/>
        <end position="188"/>
    </location>
</feature>
<proteinExistence type="predicted"/>
<dbReference type="HOGENOM" id="CLU_1230864_0_0_1"/>
<sequence>MPDVDLNQKVWGVKAQTHFYGFSMIYVTISFINLVTIIDLMALPSNATAELRSHAYFSYLGDIGITIVTSALIGFNSCLELLMPKPMIPLPSFFQAKLDEVYKYYKYSLIGISIVRIFQSFAKIYLGIVLLKLSFCAPRPVIYVDHRRRSRSDLEQRSGGDEEDEVEEDIEEKPRSKKKDLEKNDKSGKSGNSKSGTGKSEKSLKKSKSGTGKSEKSGKTGNSGN</sequence>
<dbReference type="Proteomes" id="UP000008068">
    <property type="component" value="Unassembled WGS sequence"/>
</dbReference>
<name>G0MLK7_CAEBE</name>
<feature type="transmembrane region" description="Helical" evidence="2">
    <location>
        <begin position="20"/>
        <end position="43"/>
    </location>
</feature>
<feature type="transmembrane region" description="Helical" evidence="2">
    <location>
        <begin position="55"/>
        <end position="75"/>
    </location>
</feature>
<evidence type="ECO:0000256" key="2">
    <source>
        <dbReference type="SAM" id="Phobius"/>
    </source>
</evidence>
<organism evidence="4">
    <name type="scientific">Caenorhabditis brenneri</name>
    <name type="common">Nematode worm</name>
    <dbReference type="NCBI Taxonomy" id="135651"/>
    <lineage>
        <taxon>Eukaryota</taxon>
        <taxon>Metazoa</taxon>
        <taxon>Ecdysozoa</taxon>
        <taxon>Nematoda</taxon>
        <taxon>Chromadorea</taxon>
        <taxon>Rhabditida</taxon>
        <taxon>Rhabditina</taxon>
        <taxon>Rhabditomorpha</taxon>
        <taxon>Rhabditoidea</taxon>
        <taxon>Rhabditidae</taxon>
        <taxon>Peloderinae</taxon>
        <taxon>Caenorhabditis</taxon>
    </lineage>
</organism>
<keyword evidence="2" id="KW-0812">Transmembrane</keyword>
<feature type="compositionally biased region" description="Low complexity" evidence="1">
    <location>
        <begin position="189"/>
        <end position="198"/>
    </location>
</feature>
<dbReference type="InParanoid" id="G0MLK7"/>
<keyword evidence="2" id="KW-0472">Membrane</keyword>
<keyword evidence="2" id="KW-1133">Transmembrane helix</keyword>
<evidence type="ECO:0000313" key="4">
    <source>
        <dbReference type="Proteomes" id="UP000008068"/>
    </source>
</evidence>
<feature type="region of interest" description="Disordered" evidence="1">
    <location>
        <begin position="149"/>
        <end position="225"/>
    </location>
</feature>
<reference evidence="4" key="1">
    <citation type="submission" date="2011-07" db="EMBL/GenBank/DDBJ databases">
        <authorList>
            <consortium name="Caenorhabditis brenneri Sequencing and Analysis Consortium"/>
            <person name="Wilson R.K."/>
        </authorList>
    </citation>
    <scope>NUCLEOTIDE SEQUENCE [LARGE SCALE GENOMIC DNA]</scope>
    <source>
        <strain evidence="4">PB2801</strain>
    </source>
</reference>
<evidence type="ECO:0000313" key="3">
    <source>
        <dbReference type="EMBL" id="EGT35721.1"/>
    </source>
</evidence>
<feature type="compositionally biased region" description="Acidic residues" evidence="1">
    <location>
        <begin position="161"/>
        <end position="171"/>
    </location>
</feature>
<dbReference type="AlphaFoldDB" id="G0MLK7"/>
<feature type="transmembrane region" description="Helical" evidence="2">
    <location>
        <begin position="107"/>
        <end position="131"/>
    </location>
</feature>
<feature type="compositionally biased region" description="Basic and acidic residues" evidence="1">
    <location>
        <begin position="151"/>
        <end position="160"/>
    </location>
</feature>
<gene>
    <name evidence="3" type="ORF">CAEBREN_20334</name>
</gene>
<evidence type="ECO:0000256" key="1">
    <source>
        <dbReference type="SAM" id="MobiDB-lite"/>
    </source>
</evidence>